<dbReference type="OrthoDB" id="2951834at2759"/>
<dbReference type="GeneID" id="63854136"/>
<dbReference type="EMBL" id="ML976616">
    <property type="protein sequence ID" value="KAF1845568.1"/>
    <property type="molecule type" value="Genomic_DNA"/>
</dbReference>
<feature type="compositionally biased region" description="Acidic residues" evidence="1">
    <location>
        <begin position="316"/>
        <end position="326"/>
    </location>
</feature>
<evidence type="ECO:0000313" key="3">
    <source>
        <dbReference type="Proteomes" id="UP000800039"/>
    </source>
</evidence>
<feature type="region of interest" description="Disordered" evidence="1">
    <location>
        <begin position="312"/>
        <end position="342"/>
    </location>
</feature>
<name>A0A9P4GGC1_9PLEO</name>
<proteinExistence type="predicted"/>
<dbReference type="RefSeq" id="XP_040788131.1">
    <property type="nucleotide sequence ID" value="XM_040936886.1"/>
</dbReference>
<protein>
    <submittedName>
        <fullName evidence="2">Uncharacterized protein</fullName>
    </submittedName>
</protein>
<keyword evidence="3" id="KW-1185">Reference proteome</keyword>
<organism evidence="2 3">
    <name type="scientific">Cucurbitaria berberidis CBS 394.84</name>
    <dbReference type="NCBI Taxonomy" id="1168544"/>
    <lineage>
        <taxon>Eukaryota</taxon>
        <taxon>Fungi</taxon>
        <taxon>Dikarya</taxon>
        <taxon>Ascomycota</taxon>
        <taxon>Pezizomycotina</taxon>
        <taxon>Dothideomycetes</taxon>
        <taxon>Pleosporomycetidae</taxon>
        <taxon>Pleosporales</taxon>
        <taxon>Pleosporineae</taxon>
        <taxon>Cucurbitariaceae</taxon>
        <taxon>Cucurbitaria</taxon>
    </lineage>
</organism>
<reference evidence="2" key="1">
    <citation type="submission" date="2020-01" db="EMBL/GenBank/DDBJ databases">
        <authorList>
            <consortium name="DOE Joint Genome Institute"/>
            <person name="Haridas S."/>
            <person name="Albert R."/>
            <person name="Binder M."/>
            <person name="Bloem J."/>
            <person name="Labutti K."/>
            <person name="Salamov A."/>
            <person name="Andreopoulos B."/>
            <person name="Baker S.E."/>
            <person name="Barry K."/>
            <person name="Bills G."/>
            <person name="Bluhm B.H."/>
            <person name="Cannon C."/>
            <person name="Castanera R."/>
            <person name="Culley D.E."/>
            <person name="Daum C."/>
            <person name="Ezra D."/>
            <person name="Gonzalez J.B."/>
            <person name="Henrissat B."/>
            <person name="Kuo A."/>
            <person name="Liang C."/>
            <person name="Lipzen A."/>
            <person name="Lutzoni F."/>
            <person name="Magnuson J."/>
            <person name="Mondo S."/>
            <person name="Nolan M."/>
            <person name="Ohm R."/>
            <person name="Pangilinan J."/>
            <person name="Park H.-J."/>
            <person name="Ramirez L."/>
            <person name="Alfaro M."/>
            <person name="Sun H."/>
            <person name="Tritt A."/>
            <person name="Yoshinaga Y."/>
            <person name="Zwiers L.-H."/>
            <person name="Turgeon B.G."/>
            <person name="Goodwin S.B."/>
            <person name="Spatafora J.W."/>
            <person name="Crous P.W."/>
            <person name="Grigoriev I.V."/>
        </authorList>
    </citation>
    <scope>NUCLEOTIDE SEQUENCE</scope>
    <source>
        <strain evidence="2">CBS 394.84</strain>
    </source>
</reference>
<gene>
    <name evidence="2" type="ORF">K460DRAFT_405822</name>
</gene>
<sequence length="388" mass="44223">MPNVLSKIARVNEAFAPGQCNPVLDIAVRQLASLSLEKHDLLSEFPTEIRLMIFEELLVVWPKIVFRGAHEFGPLDEREFEGAIPIPWQILATCRRYYEEAMPIMYSKNRFVFCTGKGGEPGMFWRFPIHTRYMPYLTDLGIYLRADTPTKEAARRVAHFIKAITRLAVHLQYLVVLISSDCLYEKLCPWDIIFCDHPVAKSLVQLVEAKAVKHVKIRLHDNACLFPGFAQFLHQTFYKDGVPADRSIVFSRSCTCPPPCPNHPATYCLHCGWPVFSPPYKPIDVLVGPAGVESDMERMMDMQHELFELGVLPPKDDDEEPEEGNEEANVGPYGGGPPIEDDYEENRKAFDSGMLLPGQVRRYYGEVTAPSVWFFQQTKVTDYFEVVV</sequence>
<dbReference type="Proteomes" id="UP000800039">
    <property type="component" value="Unassembled WGS sequence"/>
</dbReference>
<comment type="caution">
    <text evidence="2">The sequence shown here is derived from an EMBL/GenBank/DDBJ whole genome shotgun (WGS) entry which is preliminary data.</text>
</comment>
<evidence type="ECO:0000313" key="2">
    <source>
        <dbReference type="EMBL" id="KAF1845568.1"/>
    </source>
</evidence>
<dbReference type="AlphaFoldDB" id="A0A9P4GGC1"/>
<evidence type="ECO:0000256" key="1">
    <source>
        <dbReference type="SAM" id="MobiDB-lite"/>
    </source>
</evidence>
<accession>A0A9P4GGC1</accession>